<dbReference type="EMBL" id="JAODUO010001099">
    <property type="protein sequence ID" value="KAK2171137.1"/>
    <property type="molecule type" value="Genomic_DNA"/>
</dbReference>
<accession>A0AAD9KHB4</accession>
<gene>
    <name evidence="1" type="ORF">NP493_1099g00044</name>
</gene>
<protein>
    <submittedName>
        <fullName evidence="1">Uncharacterized protein</fullName>
    </submittedName>
</protein>
<comment type="caution">
    <text evidence="1">The sequence shown here is derived from an EMBL/GenBank/DDBJ whole genome shotgun (WGS) entry which is preliminary data.</text>
</comment>
<dbReference type="AlphaFoldDB" id="A0AAD9KHB4"/>
<reference evidence="1" key="1">
    <citation type="journal article" date="2023" name="Mol. Biol. Evol.">
        <title>Third-Generation Sequencing Reveals the Adaptive Role of the Epigenome in Three Deep-Sea Polychaetes.</title>
        <authorList>
            <person name="Perez M."/>
            <person name="Aroh O."/>
            <person name="Sun Y."/>
            <person name="Lan Y."/>
            <person name="Juniper S.K."/>
            <person name="Young C.R."/>
            <person name="Angers B."/>
            <person name="Qian P.Y."/>
        </authorList>
    </citation>
    <scope>NUCLEOTIDE SEQUENCE</scope>
    <source>
        <strain evidence="1">R07B-5</strain>
    </source>
</reference>
<organism evidence="1 2">
    <name type="scientific">Ridgeia piscesae</name>
    <name type="common">Tubeworm</name>
    <dbReference type="NCBI Taxonomy" id="27915"/>
    <lineage>
        <taxon>Eukaryota</taxon>
        <taxon>Metazoa</taxon>
        <taxon>Spiralia</taxon>
        <taxon>Lophotrochozoa</taxon>
        <taxon>Annelida</taxon>
        <taxon>Polychaeta</taxon>
        <taxon>Sedentaria</taxon>
        <taxon>Canalipalpata</taxon>
        <taxon>Sabellida</taxon>
        <taxon>Siboglinidae</taxon>
        <taxon>Ridgeia</taxon>
    </lineage>
</organism>
<sequence>MSMPGSETHLEELMSRVLGDLIQEGCVAKIADHLHVGGNPPDEVFHNWIRVLVALRHTNLRLSGAYKVLSRVLPAMPIYLIHLIKLLPAEHRTKSDVLWIVTDGSIKNRGIAATLYVRKSDKLLLAGFFNAKLRKHQVTWLPCDVEVAYLYLPIVQAIGAETKLWADKNRRRFSTSPLALTGCLDDERLWGGGLNIVCRRVAINTAYRVLRLVA</sequence>
<name>A0AAD9KHB4_RIDPI</name>
<evidence type="ECO:0000313" key="1">
    <source>
        <dbReference type="EMBL" id="KAK2171137.1"/>
    </source>
</evidence>
<keyword evidence="2" id="KW-1185">Reference proteome</keyword>
<dbReference type="Proteomes" id="UP001209878">
    <property type="component" value="Unassembled WGS sequence"/>
</dbReference>
<evidence type="ECO:0000313" key="2">
    <source>
        <dbReference type="Proteomes" id="UP001209878"/>
    </source>
</evidence>
<proteinExistence type="predicted"/>